<dbReference type="EMBL" id="LR134516">
    <property type="protein sequence ID" value="VEJ20659.1"/>
    <property type="molecule type" value="Genomic_DNA"/>
</dbReference>
<dbReference type="RefSeq" id="WP_126303950.1">
    <property type="nucleotide sequence ID" value="NZ_LR134516.1"/>
</dbReference>
<dbReference type="AlphaFoldDB" id="A0A448U9V2"/>
<reference evidence="2 3" key="1">
    <citation type="submission" date="2018-12" db="EMBL/GenBank/DDBJ databases">
        <authorList>
            <consortium name="Pathogen Informatics"/>
        </authorList>
    </citation>
    <scope>NUCLEOTIDE SEQUENCE [LARGE SCALE GENOMIC DNA]</scope>
    <source>
        <strain evidence="2 3">NCTC12227</strain>
    </source>
</reference>
<organism evidence="2 3">
    <name type="scientific">Neisseria animaloris</name>
    <dbReference type="NCBI Taxonomy" id="326522"/>
    <lineage>
        <taxon>Bacteria</taxon>
        <taxon>Pseudomonadati</taxon>
        <taxon>Pseudomonadota</taxon>
        <taxon>Betaproteobacteria</taxon>
        <taxon>Neisseriales</taxon>
        <taxon>Neisseriaceae</taxon>
        <taxon>Neisseria</taxon>
    </lineage>
</organism>
<gene>
    <name evidence="2" type="ORF">NCTC12227_00369</name>
</gene>
<feature type="transmembrane region" description="Helical" evidence="1">
    <location>
        <begin position="71"/>
        <end position="91"/>
    </location>
</feature>
<keyword evidence="1" id="KW-0812">Transmembrane</keyword>
<keyword evidence="3" id="KW-1185">Reference proteome</keyword>
<keyword evidence="1" id="KW-0472">Membrane</keyword>
<evidence type="ECO:0000313" key="2">
    <source>
        <dbReference type="EMBL" id="VEJ20659.1"/>
    </source>
</evidence>
<dbReference type="Proteomes" id="UP000268229">
    <property type="component" value="Chromosome"/>
</dbReference>
<proteinExistence type="predicted"/>
<sequence length="125" mass="13740">MEILFELFAEFVLQIVAEFLVELGIGSAKSSLSESRPWLVAVGYGIVGALIGASSLLVFPEHFIRSENLQVFNLLFTPVLAGTLMCVISCGEKRNGRSLRRHRFVCGFLFAFCMALVRLSAQAPV</sequence>
<keyword evidence="1" id="KW-1133">Transmembrane helix</keyword>
<protein>
    <submittedName>
        <fullName evidence="2">Uncharacterized protein</fullName>
    </submittedName>
</protein>
<evidence type="ECO:0000313" key="3">
    <source>
        <dbReference type="Proteomes" id="UP000268229"/>
    </source>
</evidence>
<name>A0A448U9V2_9NEIS</name>
<dbReference type="OrthoDB" id="8907937at2"/>
<evidence type="ECO:0000256" key="1">
    <source>
        <dbReference type="SAM" id="Phobius"/>
    </source>
</evidence>
<feature type="transmembrane region" description="Helical" evidence="1">
    <location>
        <begin position="38"/>
        <end position="59"/>
    </location>
</feature>
<accession>A0A448U9V2</accession>
<dbReference type="KEGG" id="nani:NCTC12227_00369"/>
<feature type="transmembrane region" description="Helical" evidence="1">
    <location>
        <begin position="103"/>
        <end position="121"/>
    </location>
</feature>